<dbReference type="PANTHER" id="PTHR38459">
    <property type="entry name" value="PROPHAGE BACTOPRENOL-LINKED GLUCOSE TRANSLOCASE HOMOLOG"/>
    <property type="match status" value="1"/>
</dbReference>
<dbReference type="InterPro" id="IPR007267">
    <property type="entry name" value="GtrA_DPMS_TM"/>
</dbReference>
<dbReference type="GO" id="GO:0000271">
    <property type="term" value="P:polysaccharide biosynthetic process"/>
    <property type="evidence" value="ECO:0007669"/>
    <property type="project" value="InterPro"/>
</dbReference>
<proteinExistence type="inferred from homology"/>
<comment type="subcellular location">
    <subcellularLocation>
        <location evidence="1">Membrane</location>
        <topology evidence="1">Multi-pass membrane protein</topology>
    </subcellularLocation>
</comment>
<evidence type="ECO:0000256" key="4">
    <source>
        <dbReference type="ARBA" id="ARBA00022989"/>
    </source>
</evidence>
<feature type="transmembrane region" description="Helical" evidence="6">
    <location>
        <begin position="56"/>
        <end position="80"/>
    </location>
</feature>
<dbReference type="GO" id="GO:0005886">
    <property type="term" value="C:plasma membrane"/>
    <property type="evidence" value="ECO:0007669"/>
    <property type="project" value="TreeGrafter"/>
</dbReference>
<evidence type="ECO:0000256" key="2">
    <source>
        <dbReference type="ARBA" id="ARBA00009399"/>
    </source>
</evidence>
<keyword evidence="9" id="KW-1185">Reference proteome</keyword>
<organism evidence="8 9">
    <name type="scientific">Candidatus Entotheonella gemina</name>
    <dbReference type="NCBI Taxonomy" id="1429439"/>
    <lineage>
        <taxon>Bacteria</taxon>
        <taxon>Pseudomonadati</taxon>
        <taxon>Nitrospinota/Tectimicrobiota group</taxon>
        <taxon>Candidatus Tectimicrobiota</taxon>
        <taxon>Candidatus Entotheonellia</taxon>
        <taxon>Candidatus Entotheonellales</taxon>
        <taxon>Candidatus Entotheonellaceae</taxon>
        <taxon>Candidatus Entotheonella</taxon>
    </lineage>
</organism>
<feature type="domain" description="GtrA/DPMS transmembrane" evidence="7">
    <location>
        <begin position="59"/>
        <end position="175"/>
    </location>
</feature>
<keyword evidence="5 6" id="KW-0472">Membrane</keyword>
<dbReference type="EMBL" id="AZHX01000195">
    <property type="protein sequence ID" value="ETX08527.1"/>
    <property type="molecule type" value="Genomic_DNA"/>
</dbReference>
<sequence>MLDILASATRPLKCDEIPLNFQPRFSGESKLDALVTLEFAILVVDKLFGKVIPARFILFVFVGVLGVFIHLALLALLYIIIEIPFYGSQALATLIAMTANFYYNNKFTYRDRRLKGRAYFKGLLSFYVACSIGAFMNFQIAKFLFDLDTPWPLAGFLGLLVGSVWNYGITSTFTWTSNKTHD</sequence>
<dbReference type="Pfam" id="PF04138">
    <property type="entry name" value="GtrA_DPMS_TM"/>
    <property type="match status" value="1"/>
</dbReference>
<feature type="transmembrane region" description="Helical" evidence="6">
    <location>
        <begin position="124"/>
        <end position="145"/>
    </location>
</feature>
<evidence type="ECO:0000256" key="3">
    <source>
        <dbReference type="ARBA" id="ARBA00022692"/>
    </source>
</evidence>
<evidence type="ECO:0000313" key="9">
    <source>
        <dbReference type="Proteomes" id="UP000019140"/>
    </source>
</evidence>
<name>W4MFU1_9BACT</name>
<accession>W4MFU1</accession>
<keyword evidence="4 6" id="KW-1133">Transmembrane helix</keyword>
<evidence type="ECO:0000313" key="8">
    <source>
        <dbReference type="EMBL" id="ETX08527.1"/>
    </source>
</evidence>
<reference evidence="8 9" key="1">
    <citation type="journal article" date="2014" name="Nature">
        <title>An environmental bacterial taxon with a large and distinct metabolic repertoire.</title>
        <authorList>
            <person name="Wilson M.C."/>
            <person name="Mori T."/>
            <person name="Ruckert C."/>
            <person name="Uria A.R."/>
            <person name="Helf M.J."/>
            <person name="Takada K."/>
            <person name="Gernert C."/>
            <person name="Steffens U.A."/>
            <person name="Heycke N."/>
            <person name="Schmitt S."/>
            <person name="Rinke C."/>
            <person name="Helfrich E.J."/>
            <person name="Brachmann A.O."/>
            <person name="Gurgui C."/>
            <person name="Wakimoto T."/>
            <person name="Kracht M."/>
            <person name="Crusemann M."/>
            <person name="Hentschel U."/>
            <person name="Abe I."/>
            <person name="Matsunaga S."/>
            <person name="Kalinowski J."/>
            <person name="Takeyama H."/>
            <person name="Piel J."/>
        </authorList>
    </citation>
    <scope>NUCLEOTIDE SEQUENCE [LARGE SCALE GENOMIC DNA]</scope>
    <source>
        <strain evidence="9">TSY2</strain>
    </source>
</reference>
<evidence type="ECO:0000256" key="1">
    <source>
        <dbReference type="ARBA" id="ARBA00004141"/>
    </source>
</evidence>
<dbReference type="InterPro" id="IPR051401">
    <property type="entry name" value="GtrA_CellWall_Glycosyl"/>
</dbReference>
<feature type="transmembrane region" description="Helical" evidence="6">
    <location>
        <begin position="151"/>
        <end position="169"/>
    </location>
</feature>
<keyword evidence="3 6" id="KW-0812">Transmembrane</keyword>
<comment type="caution">
    <text evidence="8">The sequence shown here is derived from an EMBL/GenBank/DDBJ whole genome shotgun (WGS) entry which is preliminary data.</text>
</comment>
<gene>
    <name evidence="8" type="ORF">ETSY2_04865</name>
</gene>
<dbReference type="Proteomes" id="UP000019140">
    <property type="component" value="Unassembled WGS sequence"/>
</dbReference>
<evidence type="ECO:0000256" key="6">
    <source>
        <dbReference type="SAM" id="Phobius"/>
    </source>
</evidence>
<evidence type="ECO:0000256" key="5">
    <source>
        <dbReference type="ARBA" id="ARBA00023136"/>
    </source>
</evidence>
<protein>
    <recommendedName>
        <fullName evidence="7">GtrA/DPMS transmembrane domain-containing protein</fullName>
    </recommendedName>
</protein>
<dbReference type="HOGENOM" id="CLU_1479484_0_0_7"/>
<dbReference type="AlphaFoldDB" id="W4MFU1"/>
<comment type="similarity">
    <text evidence="2">Belongs to the GtrA family.</text>
</comment>
<feature type="transmembrane region" description="Helical" evidence="6">
    <location>
        <begin position="86"/>
        <end position="103"/>
    </location>
</feature>
<dbReference type="PANTHER" id="PTHR38459:SF1">
    <property type="entry name" value="PROPHAGE BACTOPRENOL-LINKED GLUCOSE TRANSLOCASE HOMOLOG"/>
    <property type="match status" value="1"/>
</dbReference>
<evidence type="ECO:0000259" key="7">
    <source>
        <dbReference type="Pfam" id="PF04138"/>
    </source>
</evidence>